<evidence type="ECO:0000259" key="12">
    <source>
        <dbReference type="Pfam" id="PF00749"/>
    </source>
</evidence>
<dbReference type="InterPro" id="IPR001412">
    <property type="entry name" value="aa-tRNA-synth_I_CS"/>
</dbReference>
<dbReference type="FunFam" id="3.90.800.10:FF:000001">
    <property type="entry name" value="Glutamine--tRNA ligase"/>
    <property type="match status" value="1"/>
</dbReference>
<sequence length="544" mass="65052">MKENNKENTSFIHKKVEKFLKKNNNQKLRTRFPPDPNGYLHIGHAKSLYINFSIAKKYHGICNLRFDDTNPNKNHIKYINAIKKDIIWLGFKWNKSIKYTSMYFNKIYQYALILIKKKLAYVDKLKKHEIRKYRGTLNKPGINSPYRNQSIEENLILFENMRLGNFPEGTVCLRAKINMKSSFIVMRDPVLYRIKFITHHKTKNKWCIYPTYDFSHCISDTLEKITHSLCTLEFENNKKLYNWILKNINIKNASKQYEYSRLNLEYCILSKRKLKLLIDNKIINHWDDPRLHTISGLRRRGYTASSIRNFCKNIGITKQENLIEIKSLESCIRKELNNYAYRNMAVLEPIKIIICNISNEYIENINILNHPKNEKMGFRNIIFTNVLYIEKTDFQENPLKKYYRLTLGKTIKLKYSYLITAHAIKKDKNNNIIKIFCTCESKKNKKKYSIIHWISKKNAIKSEFRIYNPIFKIKNPNIEKNLLSHINNKSKIKKYGFIEKQIKNNLKINTYQFERIGYFIIDKKLSNNKIIFNQIVTLKENWNK</sequence>
<feature type="domain" description="Glutamyl/glutaminyl-tRNA synthetase class Ib anti-codon binding" evidence="13">
    <location>
        <begin position="340"/>
        <end position="439"/>
    </location>
</feature>
<comment type="similarity">
    <text evidence="1 11">Belongs to the class-I aminoacyl-tRNA synthetase family.</text>
</comment>
<dbReference type="Gene3D" id="1.10.1160.10">
    <property type="entry name" value="Glutamyl-trna Synthetase, Domain 2"/>
    <property type="match status" value="1"/>
</dbReference>
<name>A0A4D6YBE5_9GAMM</name>
<feature type="domain" description="Glutamyl/glutaminyl-tRNA synthetase class Ib catalytic" evidence="12">
    <location>
        <begin position="27"/>
        <end position="337"/>
    </location>
</feature>
<dbReference type="PANTHER" id="PTHR43097:SF5">
    <property type="entry name" value="GLUTAMATE--TRNA LIGASE"/>
    <property type="match status" value="1"/>
</dbReference>
<evidence type="ECO:0000259" key="13">
    <source>
        <dbReference type="Pfam" id="PF03950"/>
    </source>
</evidence>
<evidence type="ECO:0000259" key="14">
    <source>
        <dbReference type="Pfam" id="PF20974"/>
    </source>
</evidence>
<dbReference type="Pfam" id="PF20974">
    <property type="entry name" value="tRNA-synt_1c_C2"/>
    <property type="match status" value="1"/>
</dbReference>
<keyword evidence="6 11" id="KW-0067">ATP-binding</keyword>
<dbReference type="GO" id="GO:0005524">
    <property type="term" value="F:ATP binding"/>
    <property type="evidence" value="ECO:0007669"/>
    <property type="project" value="UniProtKB-KW"/>
</dbReference>
<dbReference type="FunFam" id="1.10.1160.10:FF:000001">
    <property type="entry name" value="Glutamine--tRNA ligase"/>
    <property type="match status" value="1"/>
</dbReference>
<dbReference type="GO" id="GO:0005829">
    <property type="term" value="C:cytosol"/>
    <property type="evidence" value="ECO:0007669"/>
    <property type="project" value="TreeGrafter"/>
</dbReference>
<dbReference type="Pfam" id="PF00749">
    <property type="entry name" value="tRNA-synt_1c"/>
    <property type="match status" value="1"/>
</dbReference>
<keyword evidence="8 11" id="KW-0030">Aminoacyl-tRNA synthetase</keyword>
<dbReference type="OrthoDB" id="9801560at2"/>
<dbReference type="NCBIfam" id="TIGR00440">
    <property type="entry name" value="glnS"/>
    <property type="match status" value="1"/>
</dbReference>
<dbReference type="EMBL" id="CP032996">
    <property type="protein sequence ID" value="QCI27267.1"/>
    <property type="molecule type" value="Genomic_DNA"/>
</dbReference>
<evidence type="ECO:0000256" key="5">
    <source>
        <dbReference type="ARBA" id="ARBA00022741"/>
    </source>
</evidence>
<evidence type="ECO:0000256" key="7">
    <source>
        <dbReference type="ARBA" id="ARBA00022917"/>
    </source>
</evidence>
<keyword evidence="5 11" id="KW-0547">Nucleotide-binding</keyword>
<evidence type="ECO:0000256" key="8">
    <source>
        <dbReference type="ARBA" id="ARBA00023146"/>
    </source>
</evidence>
<reference evidence="15 16" key="1">
    <citation type="submission" date="2018-10" db="EMBL/GenBank/DDBJ databases">
        <title>Comparative functional genomics of the obligate endosymbiont Buchnera aphidicola.</title>
        <authorList>
            <person name="Chong R.A."/>
        </authorList>
    </citation>
    <scope>NUCLEOTIDE SEQUENCE [LARGE SCALE GENOMIC DNA]</scope>
    <source>
        <strain evidence="15 16">Tma</strain>
    </source>
</reference>
<dbReference type="Gene3D" id="3.90.800.10">
    <property type="entry name" value="Glutamyl-tRNA Synthetase, Domain 3"/>
    <property type="match status" value="1"/>
</dbReference>
<accession>A0A4D6YBE5</accession>
<dbReference type="InterPro" id="IPR020058">
    <property type="entry name" value="Glu/Gln-tRNA-synth_Ib_cat-dom"/>
</dbReference>
<organism evidence="15 16">
    <name type="scientific">Buchnera aphidicola</name>
    <name type="common">Therioaphis trifolii</name>
    <dbReference type="NCBI Taxonomy" id="1241884"/>
    <lineage>
        <taxon>Bacteria</taxon>
        <taxon>Pseudomonadati</taxon>
        <taxon>Pseudomonadota</taxon>
        <taxon>Gammaproteobacteria</taxon>
        <taxon>Enterobacterales</taxon>
        <taxon>Erwiniaceae</taxon>
        <taxon>Buchnera</taxon>
    </lineage>
</organism>
<dbReference type="InterPro" id="IPR000924">
    <property type="entry name" value="Glu/Gln-tRNA-synth"/>
</dbReference>
<keyword evidence="3" id="KW-0963">Cytoplasm</keyword>
<evidence type="ECO:0000256" key="1">
    <source>
        <dbReference type="ARBA" id="ARBA00005594"/>
    </source>
</evidence>
<evidence type="ECO:0000313" key="15">
    <source>
        <dbReference type="EMBL" id="QCI27267.1"/>
    </source>
</evidence>
<dbReference type="EC" id="6.1.1.18" evidence="2 10"/>
<proteinExistence type="inferred from homology"/>
<dbReference type="SUPFAM" id="SSF52374">
    <property type="entry name" value="Nucleotidylyl transferase"/>
    <property type="match status" value="1"/>
</dbReference>
<dbReference type="InterPro" id="IPR020059">
    <property type="entry name" value="Glu/Gln-tRNA-synth_Ib_codon-bd"/>
</dbReference>
<dbReference type="InterPro" id="IPR020056">
    <property type="entry name" value="Rbsml_bL25/Gln-tRNA_synth_N"/>
</dbReference>
<dbReference type="InterPro" id="IPR014729">
    <property type="entry name" value="Rossmann-like_a/b/a_fold"/>
</dbReference>
<dbReference type="Pfam" id="PF03950">
    <property type="entry name" value="tRNA-synt_1c_C"/>
    <property type="match status" value="1"/>
</dbReference>
<dbReference type="InterPro" id="IPR011035">
    <property type="entry name" value="Ribosomal_bL25/Gln-tRNA_synth"/>
</dbReference>
<dbReference type="InterPro" id="IPR049437">
    <property type="entry name" value="tRNA-synt_1c_C2"/>
</dbReference>
<keyword evidence="4 11" id="KW-0436">Ligase</keyword>
<dbReference type="Gene3D" id="3.40.50.620">
    <property type="entry name" value="HUPs"/>
    <property type="match status" value="1"/>
</dbReference>
<dbReference type="PROSITE" id="PS00178">
    <property type="entry name" value="AA_TRNA_LIGASE_I"/>
    <property type="match status" value="1"/>
</dbReference>
<evidence type="ECO:0000256" key="10">
    <source>
        <dbReference type="NCBIfam" id="TIGR00440"/>
    </source>
</evidence>
<dbReference type="Proteomes" id="UP000298603">
    <property type="component" value="Chromosome"/>
</dbReference>
<protein>
    <recommendedName>
        <fullName evidence="2 10">Glutamine--tRNA ligase</fullName>
        <ecNumber evidence="2 10">6.1.1.18</ecNumber>
    </recommendedName>
</protein>
<evidence type="ECO:0000256" key="11">
    <source>
        <dbReference type="RuleBase" id="RU363037"/>
    </source>
</evidence>
<dbReference type="InterPro" id="IPR004514">
    <property type="entry name" value="Gln-tRNA-synth"/>
</dbReference>
<dbReference type="NCBIfam" id="NF011291">
    <property type="entry name" value="PRK14703.1"/>
    <property type="match status" value="1"/>
</dbReference>
<dbReference type="AlphaFoldDB" id="A0A4D6YBE5"/>
<dbReference type="GO" id="GO:0004819">
    <property type="term" value="F:glutamine-tRNA ligase activity"/>
    <property type="evidence" value="ECO:0007669"/>
    <property type="project" value="UniProtKB-UniRule"/>
</dbReference>
<evidence type="ECO:0000256" key="3">
    <source>
        <dbReference type="ARBA" id="ARBA00022490"/>
    </source>
</evidence>
<dbReference type="Gene3D" id="2.40.240.10">
    <property type="entry name" value="Ribosomal Protein L25, Chain P"/>
    <property type="match status" value="2"/>
</dbReference>
<evidence type="ECO:0000256" key="9">
    <source>
        <dbReference type="ARBA" id="ARBA00048270"/>
    </source>
</evidence>
<evidence type="ECO:0000313" key="16">
    <source>
        <dbReference type="Proteomes" id="UP000298603"/>
    </source>
</evidence>
<keyword evidence="16" id="KW-1185">Reference proteome</keyword>
<evidence type="ECO:0000256" key="6">
    <source>
        <dbReference type="ARBA" id="ARBA00022840"/>
    </source>
</evidence>
<dbReference type="InterPro" id="IPR050132">
    <property type="entry name" value="Gln/Glu-tRNA_Ligase"/>
</dbReference>
<dbReference type="RefSeq" id="WP_158349532.1">
    <property type="nucleotide sequence ID" value="NZ_CP032996.1"/>
</dbReference>
<evidence type="ECO:0000256" key="2">
    <source>
        <dbReference type="ARBA" id="ARBA00012836"/>
    </source>
</evidence>
<evidence type="ECO:0000256" key="4">
    <source>
        <dbReference type="ARBA" id="ARBA00022598"/>
    </source>
</evidence>
<dbReference type="SUPFAM" id="SSF50715">
    <property type="entry name" value="Ribosomal protein L25-like"/>
    <property type="match status" value="1"/>
</dbReference>
<dbReference type="InterPro" id="IPR020061">
    <property type="entry name" value="Glu_tRNA_lig_a-bdl"/>
</dbReference>
<dbReference type="PANTHER" id="PTHR43097">
    <property type="entry name" value="GLUTAMINE-TRNA LIGASE"/>
    <property type="match status" value="1"/>
</dbReference>
<dbReference type="GO" id="GO:0006425">
    <property type="term" value="P:glutaminyl-tRNA aminoacylation"/>
    <property type="evidence" value="ECO:0007669"/>
    <property type="project" value="UniProtKB-UniRule"/>
</dbReference>
<comment type="catalytic activity">
    <reaction evidence="9">
        <text>tRNA(Gln) + L-glutamine + ATP = L-glutaminyl-tRNA(Gln) + AMP + diphosphate</text>
        <dbReference type="Rhea" id="RHEA:20121"/>
        <dbReference type="Rhea" id="RHEA-COMP:9662"/>
        <dbReference type="Rhea" id="RHEA-COMP:9681"/>
        <dbReference type="ChEBI" id="CHEBI:30616"/>
        <dbReference type="ChEBI" id="CHEBI:33019"/>
        <dbReference type="ChEBI" id="CHEBI:58359"/>
        <dbReference type="ChEBI" id="CHEBI:78442"/>
        <dbReference type="ChEBI" id="CHEBI:78521"/>
        <dbReference type="ChEBI" id="CHEBI:456215"/>
        <dbReference type="EC" id="6.1.1.18"/>
    </reaction>
</comment>
<dbReference type="PRINTS" id="PR00987">
    <property type="entry name" value="TRNASYNTHGLU"/>
</dbReference>
<dbReference type="FunFam" id="2.40.240.10:FF:000007">
    <property type="entry name" value="Glutamine--tRNA ligase"/>
    <property type="match status" value="1"/>
</dbReference>
<gene>
    <name evidence="15" type="primary">glnS</name>
    <name evidence="15" type="ORF">D9V81_01430</name>
</gene>
<keyword evidence="7 11" id="KW-0648">Protein biosynthesis</keyword>
<dbReference type="FunFam" id="3.40.50.620:FF:000037">
    <property type="entry name" value="Glutamine--tRNA ligase cytoplasmic"/>
    <property type="match status" value="1"/>
</dbReference>
<feature type="domain" description="tRNA synthetases class I (E and Q) anti-codon binding" evidence="14">
    <location>
        <begin position="450"/>
        <end position="522"/>
    </location>
</feature>